<comment type="caution">
    <text evidence="1">The sequence shown here is derived from an EMBL/GenBank/DDBJ whole genome shotgun (WGS) entry which is preliminary data.</text>
</comment>
<gene>
    <name evidence="1" type="ORF">PR048_002282</name>
</gene>
<evidence type="ECO:0000313" key="2">
    <source>
        <dbReference type="Proteomes" id="UP001159363"/>
    </source>
</evidence>
<protein>
    <submittedName>
        <fullName evidence="1">Uncharacterized protein</fullName>
    </submittedName>
</protein>
<organism evidence="1 2">
    <name type="scientific">Dryococelus australis</name>
    <dbReference type="NCBI Taxonomy" id="614101"/>
    <lineage>
        <taxon>Eukaryota</taxon>
        <taxon>Metazoa</taxon>
        <taxon>Ecdysozoa</taxon>
        <taxon>Arthropoda</taxon>
        <taxon>Hexapoda</taxon>
        <taxon>Insecta</taxon>
        <taxon>Pterygota</taxon>
        <taxon>Neoptera</taxon>
        <taxon>Polyneoptera</taxon>
        <taxon>Phasmatodea</taxon>
        <taxon>Verophasmatodea</taxon>
        <taxon>Anareolatae</taxon>
        <taxon>Phasmatidae</taxon>
        <taxon>Eurycanthinae</taxon>
        <taxon>Dryococelus</taxon>
    </lineage>
</organism>
<dbReference type="EMBL" id="JARBHB010000001">
    <property type="protein sequence ID" value="KAJ8896936.1"/>
    <property type="molecule type" value="Genomic_DNA"/>
</dbReference>
<reference evidence="1 2" key="1">
    <citation type="submission" date="2023-02" db="EMBL/GenBank/DDBJ databases">
        <title>LHISI_Scaffold_Assembly.</title>
        <authorList>
            <person name="Stuart O.P."/>
            <person name="Cleave R."/>
            <person name="Magrath M.J.L."/>
            <person name="Mikheyev A.S."/>
        </authorList>
    </citation>
    <scope>NUCLEOTIDE SEQUENCE [LARGE SCALE GENOMIC DNA]</scope>
    <source>
        <strain evidence="1">Daus_M_001</strain>
        <tissue evidence="1">Leg muscle</tissue>
    </source>
</reference>
<proteinExistence type="predicted"/>
<name>A0ABQ9IJX0_9NEOP</name>
<dbReference type="Proteomes" id="UP001159363">
    <property type="component" value="Chromosome 1"/>
</dbReference>
<accession>A0ABQ9IJX0</accession>
<sequence>MMNSNLRNRVTAALEVLVEHKQLTCEAADLAKQEYLDLVDKQSMQEQLKNFNRKNDQLDHFMYQLLSKENISKALLSFVRKILVLFHANAAVKCSFSINKQCLVENLLEDSLVAQHSIYDVFISAGSVKYVTITKQMMHAFRNASGKRSAALKKMKTQEDD</sequence>
<evidence type="ECO:0000313" key="1">
    <source>
        <dbReference type="EMBL" id="KAJ8896936.1"/>
    </source>
</evidence>
<keyword evidence="2" id="KW-1185">Reference proteome</keyword>